<feature type="non-terminal residue" evidence="2">
    <location>
        <position position="125"/>
    </location>
</feature>
<comment type="caution">
    <text evidence="2">The sequence shown here is derived from an EMBL/GenBank/DDBJ whole genome shotgun (WGS) entry which is preliminary data.</text>
</comment>
<sequence length="125" mass="14166">LRRLVTRSQGFPTHRASGACSPAAGPGDYTSDKYQSPVRSPTEGNRSSLCMQRNQCSAQQCRWTEISAHLRSKTRPALWIWPRSFRHRSLVSLSSSCNALPSTTCRRHRATLRSVWYHHTGHKFG</sequence>
<feature type="compositionally biased region" description="Polar residues" evidence="1">
    <location>
        <begin position="32"/>
        <end position="47"/>
    </location>
</feature>
<organism evidence="2 3">
    <name type="scientific">Mycena citricolor</name>
    <dbReference type="NCBI Taxonomy" id="2018698"/>
    <lineage>
        <taxon>Eukaryota</taxon>
        <taxon>Fungi</taxon>
        <taxon>Dikarya</taxon>
        <taxon>Basidiomycota</taxon>
        <taxon>Agaricomycotina</taxon>
        <taxon>Agaricomycetes</taxon>
        <taxon>Agaricomycetidae</taxon>
        <taxon>Agaricales</taxon>
        <taxon>Marasmiineae</taxon>
        <taxon>Mycenaceae</taxon>
        <taxon>Mycena</taxon>
    </lineage>
</organism>
<reference evidence="2" key="1">
    <citation type="submission" date="2023-11" db="EMBL/GenBank/DDBJ databases">
        <authorList>
            <person name="De Vega J J."/>
            <person name="De Vega J J."/>
        </authorList>
    </citation>
    <scope>NUCLEOTIDE SEQUENCE</scope>
</reference>
<evidence type="ECO:0000256" key="1">
    <source>
        <dbReference type="SAM" id="MobiDB-lite"/>
    </source>
</evidence>
<feature type="compositionally biased region" description="Polar residues" evidence="1">
    <location>
        <begin position="1"/>
        <end position="11"/>
    </location>
</feature>
<protein>
    <submittedName>
        <fullName evidence="2">Uncharacterized protein</fullName>
    </submittedName>
</protein>
<proteinExistence type="predicted"/>
<feature type="compositionally biased region" description="Low complexity" evidence="1">
    <location>
        <begin position="16"/>
        <end position="27"/>
    </location>
</feature>
<dbReference type="EMBL" id="CAVNYO010000455">
    <property type="protein sequence ID" value="CAK5282442.1"/>
    <property type="molecule type" value="Genomic_DNA"/>
</dbReference>
<accession>A0AAD2HV76</accession>
<name>A0AAD2HV76_9AGAR</name>
<evidence type="ECO:0000313" key="2">
    <source>
        <dbReference type="EMBL" id="CAK5282442.1"/>
    </source>
</evidence>
<feature type="region of interest" description="Disordered" evidence="1">
    <location>
        <begin position="1"/>
        <end position="47"/>
    </location>
</feature>
<evidence type="ECO:0000313" key="3">
    <source>
        <dbReference type="Proteomes" id="UP001295794"/>
    </source>
</evidence>
<keyword evidence="3" id="KW-1185">Reference proteome</keyword>
<gene>
    <name evidence="2" type="ORF">MYCIT1_LOCUS34200</name>
</gene>
<dbReference type="AlphaFoldDB" id="A0AAD2HV76"/>
<dbReference type="Proteomes" id="UP001295794">
    <property type="component" value="Unassembled WGS sequence"/>
</dbReference>